<feature type="compositionally biased region" description="Acidic residues" evidence="8">
    <location>
        <begin position="886"/>
        <end position="895"/>
    </location>
</feature>
<dbReference type="SMART" id="SM00382">
    <property type="entry name" value="AAA"/>
    <property type="match status" value="1"/>
</dbReference>
<keyword evidence="4" id="KW-0547">Nucleotide-binding</keyword>
<evidence type="ECO:0000313" key="11">
    <source>
        <dbReference type="EMBL" id="KAK4463109.1"/>
    </source>
</evidence>
<reference evidence="11" key="1">
    <citation type="journal article" date="2023" name="Mol. Phylogenet. Evol.">
        <title>Genome-scale phylogeny and comparative genomics of the fungal order Sordariales.</title>
        <authorList>
            <person name="Hensen N."/>
            <person name="Bonometti L."/>
            <person name="Westerberg I."/>
            <person name="Brannstrom I.O."/>
            <person name="Guillou S."/>
            <person name="Cros-Aarteil S."/>
            <person name="Calhoun S."/>
            <person name="Haridas S."/>
            <person name="Kuo A."/>
            <person name="Mondo S."/>
            <person name="Pangilinan J."/>
            <person name="Riley R."/>
            <person name="LaButti K."/>
            <person name="Andreopoulos B."/>
            <person name="Lipzen A."/>
            <person name="Chen C."/>
            <person name="Yan M."/>
            <person name="Daum C."/>
            <person name="Ng V."/>
            <person name="Clum A."/>
            <person name="Steindorff A."/>
            <person name="Ohm R.A."/>
            <person name="Martin F."/>
            <person name="Silar P."/>
            <person name="Natvig D.O."/>
            <person name="Lalanne C."/>
            <person name="Gautier V."/>
            <person name="Ament-Velasquez S.L."/>
            <person name="Kruys A."/>
            <person name="Hutchinson M.I."/>
            <person name="Powell A.J."/>
            <person name="Barry K."/>
            <person name="Miller A.N."/>
            <person name="Grigoriev I.V."/>
            <person name="Debuchy R."/>
            <person name="Gladieux P."/>
            <person name="Hiltunen Thoren M."/>
            <person name="Johannesson H."/>
        </authorList>
    </citation>
    <scope>NUCLEOTIDE SEQUENCE</scope>
    <source>
        <strain evidence="11">PSN324</strain>
    </source>
</reference>
<dbReference type="GO" id="GO:0140359">
    <property type="term" value="F:ABC-type transporter activity"/>
    <property type="evidence" value="ECO:0007669"/>
    <property type="project" value="InterPro"/>
</dbReference>
<dbReference type="GO" id="GO:0007031">
    <property type="term" value="P:peroxisome organization"/>
    <property type="evidence" value="ECO:0007669"/>
    <property type="project" value="TreeGrafter"/>
</dbReference>
<feature type="region of interest" description="Disordered" evidence="8">
    <location>
        <begin position="792"/>
        <end position="913"/>
    </location>
</feature>
<dbReference type="GO" id="GO:0006635">
    <property type="term" value="P:fatty acid beta-oxidation"/>
    <property type="evidence" value="ECO:0007669"/>
    <property type="project" value="TreeGrafter"/>
</dbReference>
<feature type="domain" description="ABC transmembrane type-1" evidence="10">
    <location>
        <begin position="173"/>
        <end position="404"/>
    </location>
</feature>
<dbReference type="GO" id="GO:0005778">
    <property type="term" value="C:peroxisomal membrane"/>
    <property type="evidence" value="ECO:0007669"/>
    <property type="project" value="TreeGrafter"/>
</dbReference>
<evidence type="ECO:0000259" key="10">
    <source>
        <dbReference type="PROSITE" id="PS50929"/>
    </source>
</evidence>
<evidence type="ECO:0000256" key="8">
    <source>
        <dbReference type="SAM" id="MobiDB-lite"/>
    </source>
</evidence>
<dbReference type="GO" id="GO:0016887">
    <property type="term" value="F:ATP hydrolysis activity"/>
    <property type="evidence" value="ECO:0007669"/>
    <property type="project" value="InterPro"/>
</dbReference>
<dbReference type="PROSITE" id="PS50893">
    <property type="entry name" value="ABC_TRANSPORTER_2"/>
    <property type="match status" value="1"/>
</dbReference>
<dbReference type="InterPro" id="IPR017871">
    <property type="entry name" value="ABC_transporter-like_CS"/>
</dbReference>
<feature type="compositionally biased region" description="Acidic residues" evidence="8">
    <location>
        <begin position="868"/>
        <end position="878"/>
    </location>
</feature>
<feature type="domain" description="ABC transporter" evidence="9">
    <location>
        <begin position="528"/>
        <end position="762"/>
    </location>
</feature>
<dbReference type="Pfam" id="PF00005">
    <property type="entry name" value="ABC_tran"/>
    <property type="match status" value="1"/>
</dbReference>
<keyword evidence="2" id="KW-0813">Transport</keyword>
<dbReference type="Pfam" id="PF06472">
    <property type="entry name" value="ABC_membrane_2"/>
    <property type="match status" value="1"/>
</dbReference>
<dbReference type="GO" id="GO:0005524">
    <property type="term" value="F:ATP binding"/>
    <property type="evidence" value="ECO:0007669"/>
    <property type="project" value="UniProtKB-KW"/>
</dbReference>
<dbReference type="GO" id="GO:0005324">
    <property type="term" value="F:long-chain fatty acid transmembrane transporter activity"/>
    <property type="evidence" value="ECO:0007669"/>
    <property type="project" value="TreeGrafter"/>
</dbReference>
<evidence type="ECO:0000256" key="2">
    <source>
        <dbReference type="ARBA" id="ARBA00022448"/>
    </source>
</evidence>
<dbReference type="InterPro" id="IPR011527">
    <property type="entry name" value="ABC1_TM_dom"/>
</dbReference>
<name>A0AAV9HSU7_9PEZI</name>
<protein>
    <submittedName>
        <fullName evidence="11">Peroxisomal long-chain fatty acid import protein 2</fullName>
    </submittedName>
</protein>
<accession>A0AAV9HSU7</accession>
<proteinExistence type="inferred from homology"/>
<evidence type="ECO:0000256" key="3">
    <source>
        <dbReference type="ARBA" id="ARBA00022692"/>
    </source>
</evidence>
<keyword evidence="6" id="KW-1133">Transmembrane helix</keyword>
<dbReference type="CDD" id="cd03223">
    <property type="entry name" value="ABCD_peroxisomal_ALDP"/>
    <property type="match status" value="1"/>
</dbReference>
<evidence type="ECO:0000256" key="4">
    <source>
        <dbReference type="ARBA" id="ARBA00022741"/>
    </source>
</evidence>
<dbReference type="InterPro" id="IPR003439">
    <property type="entry name" value="ABC_transporter-like_ATP-bd"/>
</dbReference>
<dbReference type="PANTHER" id="PTHR11384">
    <property type="entry name" value="ATP-BINDING CASSETTE, SUB-FAMILY D MEMBER"/>
    <property type="match status" value="1"/>
</dbReference>
<dbReference type="InterPro" id="IPR027417">
    <property type="entry name" value="P-loop_NTPase"/>
</dbReference>
<reference evidence="11" key="2">
    <citation type="submission" date="2023-06" db="EMBL/GenBank/DDBJ databases">
        <authorList>
            <consortium name="Lawrence Berkeley National Laboratory"/>
            <person name="Mondo S.J."/>
            <person name="Hensen N."/>
            <person name="Bonometti L."/>
            <person name="Westerberg I."/>
            <person name="Brannstrom I.O."/>
            <person name="Guillou S."/>
            <person name="Cros-Aarteil S."/>
            <person name="Calhoun S."/>
            <person name="Haridas S."/>
            <person name="Kuo A."/>
            <person name="Pangilinan J."/>
            <person name="Riley R."/>
            <person name="Labutti K."/>
            <person name="Andreopoulos B."/>
            <person name="Lipzen A."/>
            <person name="Chen C."/>
            <person name="Yanf M."/>
            <person name="Daum C."/>
            <person name="Ng V."/>
            <person name="Clum A."/>
            <person name="Steindorff A."/>
            <person name="Ohm R."/>
            <person name="Martin F."/>
            <person name="Silar P."/>
            <person name="Natvig D."/>
            <person name="Lalanne C."/>
            <person name="Gautier V."/>
            <person name="Ament-Velasquez S.L."/>
            <person name="Kruys A."/>
            <person name="Hutchinson M.I."/>
            <person name="Powell A.J."/>
            <person name="Barry K."/>
            <person name="Miller A.N."/>
            <person name="Grigoriev I.V."/>
            <person name="Debuchy R."/>
            <person name="Gladieux P."/>
            <person name="Thoren M.H."/>
            <person name="Johannesson H."/>
        </authorList>
    </citation>
    <scope>NUCLEOTIDE SEQUENCE</scope>
    <source>
        <strain evidence="11">PSN324</strain>
    </source>
</reference>
<feature type="compositionally biased region" description="Basic and acidic residues" evidence="8">
    <location>
        <begin position="853"/>
        <end position="867"/>
    </location>
</feature>
<dbReference type="PROSITE" id="PS50929">
    <property type="entry name" value="ABC_TM1F"/>
    <property type="match status" value="1"/>
</dbReference>
<evidence type="ECO:0000256" key="1">
    <source>
        <dbReference type="ARBA" id="ARBA00008575"/>
    </source>
</evidence>
<dbReference type="InterPro" id="IPR003593">
    <property type="entry name" value="AAA+_ATPase"/>
</dbReference>
<dbReference type="AlphaFoldDB" id="A0AAV9HSU7"/>
<dbReference type="GO" id="GO:0042760">
    <property type="term" value="P:very long-chain fatty acid catabolic process"/>
    <property type="evidence" value="ECO:0007669"/>
    <property type="project" value="TreeGrafter"/>
</dbReference>
<dbReference type="GO" id="GO:0015910">
    <property type="term" value="P:long-chain fatty acid import into peroxisome"/>
    <property type="evidence" value="ECO:0007669"/>
    <property type="project" value="TreeGrafter"/>
</dbReference>
<dbReference type="InterPro" id="IPR050835">
    <property type="entry name" value="ABC_transporter_sub-D"/>
</dbReference>
<organism evidence="11 12">
    <name type="scientific">Cladorrhinum samala</name>
    <dbReference type="NCBI Taxonomy" id="585594"/>
    <lineage>
        <taxon>Eukaryota</taxon>
        <taxon>Fungi</taxon>
        <taxon>Dikarya</taxon>
        <taxon>Ascomycota</taxon>
        <taxon>Pezizomycotina</taxon>
        <taxon>Sordariomycetes</taxon>
        <taxon>Sordariomycetidae</taxon>
        <taxon>Sordariales</taxon>
        <taxon>Podosporaceae</taxon>
        <taxon>Cladorrhinum</taxon>
    </lineage>
</organism>
<feature type="compositionally biased region" description="Basic and acidic residues" evidence="8">
    <location>
        <begin position="803"/>
        <end position="846"/>
    </location>
</feature>
<comment type="similarity">
    <text evidence="1">Belongs to the ABC transporter superfamily. ABCD family. Peroxisomal fatty acyl CoA transporter (TC 3.A.1.203) subfamily.</text>
</comment>
<keyword evidence="12" id="KW-1185">Reference proteome</keyword>
<dbReference type="Gene3D" id="3.40.50.300">
    <property type="entry name" value="P-loop containing nucleotide triphosphate hydrolases"/>
    <property type="match status" value="1"/>
</dbReference>
<keyword evidence="5" id="KW-0067">ATP-binding</keyword>
<gene>
    <name evidence="11" type="ORF">QBC42DRAFT_266381</name>
</gene>
<evidence type="ECO:0000256" key="6">
    <source>
        <dbReference type="ARBA" id="ARBA00022989"/>
    </source>
</evidence>
<sequence length="913" mass="102728">MAAQSTLRSSAAEEAIAAFFDKYHQIIRTKLRNTTRTTRLLATLALATSIVLAGEGTRRRWKRKRAEKEQGLKLVRTNSWLHNKDGSRTIYVPYKDGTSKVVISSTKPLTFEAHRRLFLNPPRVSGLGDHHVPSTQTKPGLNLAFLHQFLSLMSIAIPRWSSKEAGLLVSHGAFLMLRTYLSLVVARLDGEIVRDLVAGNGKAFLIGLAKWCGLGGFASYTNAMIKFLESKVSIAFRTRLTRYIHDLYLNDNLNYYKLHNLDGGVGQGADQFITQDLTQFCAAAANLYSSLGKPFVDICVFNYQLYRSLGPLALTGLLSNYFLTASILRKLSPPFGKLKAVEGRKEGDFRSLHARLIANAEEIAFYGGAEMEKTFLNREFKSLKNWMEGIYMLKIRYNILEDFILKYSWSAYGYLLSSLPVFLPAWGGLGGATELAGSQGEKHGHERERMKDFITNKRLMLSLADAGGRMMYSIKDLSELAGYTSRVYTLISTLHRAHANAYYVRGRDNEPYSLSDVQGTTQKGFDGVRLENVPIVAPALWPQGGDELIESLDMMVRRGDHLLISGPNGIGKSAIARVIAGLWPVYRGLVSRPKVNGEDGIMFLPQRPYLSIGTLRDQVIYPDGEADMREKRKSEYHLKLALDAAKLGYLPEREGGWDTRKEWKDVLSGGEKQRLAIARLLYHEPQYAFIDEGTSAVSSDVEGLLYETCKAQGITLITISTRASLKKYHTYNLVLGLGERGDEWELQRIGSEKEKMGVERELQELRERMAQVEKWKARREEIEAELNRVWVGGGEELTPPPYMEKEEAKMEEKKGEEKEEDGKEEEGKEEERKEEGDEKKEGLEGEEKQDEEENRKESEDEQPRTFVDEDSELTQDEYQEARSVMDDEDEGELTETEGGGSGTSKAEGSGIVV</sequence>
<feature type="compositionally biased region" description="Low complexity" evidence="8">
    <location>
        <begin position="903"/>
        <end position="913"/>
    </location>
</feature>
<keyword evidence="3" id="KW-0812">Transmembrane</keyword>
<evidence type="ECO:0000313" key="12">
    <source>
        <dbReference type="Proteomes" id="UP001321749"/>
    </source>
</evidence>
<dbReference type="PANTHER" id="PTHR11384:SF67">
    <property type="entry name" value="ATP-BINDING CASSETTE SUB-FAMILY D MEMBER 1"/>
    <property type="match status" value="1"/>
</dbReference>
<keyword evidence="7" id="KW-0472">Membrane</keyword>
<dbReference type="EMBL" id="MU864963">
    <property type="protein sequence ID" value="KAK4463109.1"/>
    <property type="molecule type" value="Genomic_DNA"/>
</dbReference>
<dbReference type="PROSITE" id="PS00211">
    <property type="entry name" value="ABC_TRANSPORTER_1"/>
    <property type="match status" value="1"/>
</dbReference>
<dbReference type="SUPFAM" id="SSF52540">
    <property type="entry name" value="P-loop containing nucleoside triphosphate hydrolases"/>
    <property type="match status" value="1"/>
</dbReference>
<evidence type="ECO:0000256" key="5">
    <source>
        <dbReference type="ARBA" id="ARBA00022840"/>
    </source>
</evidence>
<evidence type="ECO:0000256" key="7">
    <source>
        <dbReference type="ARBA" id="ARBA00023136"/>
    </source>
</evidence>
<comment type="caution">
    <text evidence="11">The sequence shown here is derived from an EMBL/GenBank/DDBJ whole genome shotgun (WGS) entry which is preliminary data.</text>
</comment>
<evidence type="ECO:0000259" key="9">
    <source>
        <dbReference type="PROSITE" id="PS50893"/>
    </source>
</evidence>
<dbReference type="Proteomes" id="UP001321749">
    <property type="component" value="Unassembled WGS sequence"/>
</dbReference>